<reference evidence="13 14" key="1">
    <citation type="submission" date="2016-09" db="EMBL/GenBank/DDBJ databases">
        <title>Extensive genetic diversity and differential bi-allelic expression allows diatom success in the polar Southern Ocean.</title>
        <authorList>
            <consortium name="DOE Joint Genome Institute"/>
            <person name="Mock T."/>
            <person name="Otillar R.P."/>
            <person name="Strauss J."/>
            <person name="Dupont C."/>
            <person name="Frickenhaus S."/>
            <person name="Maumus F."/>
            <person name="Mcmullan M."/>
            <person name="Sanges R."/>
            <person name="Schmutz J."/>
            <person name="Toseland A."/>
            <person name="Valas R."/>
            <person name="Veluchamy A."/>
            <person name="Ward B.J."/>
            <person name="Allen A."/>
            <person name="Barry K."/>
            <person name="Falciatore A."/>
            <person name="Ferrante M."/>
            <person name="Fortunato A.E."/>
            <person name="Gloeckner G."/>
            <person name="Gruber A."/>
            <person name="Hipkin R."/>
            <person name="Janech M."/>
            <person name="Kroth P."/>
            <person name="Leese F."/>
            <person name="Lindquist E."/>
            <person name="Lyon B.R."/>
            <person name="Martin J."/>
            <person name="Mayer C."/>
            <person name="Parker M."/>
            <person name="Quesneville H."/>
            <person name="Raymond J."/>
            <person name="Uhlig C."/>
            <person name="Valentin K.U."/>
            <person name="Worden A.Z."/>
            <person name="Armbrust E.V."/>
            <person name="Bowler C."/>
            <person name="Green B."/>
            <person name="Moulton V."/>
            <person name="Van Oosterhout C."/>
            <person name="Grigoriev I."/>
        </authorList>
    </citation>
    <scope>NUCLEOTIDE SEQUENCE [LARGE SCALE GENOMIC DNA]</scope>
    <source>
        <strain evidence="13 14">CCMP1102</strain>
    </source>
</reference>
<dbReference type="PROSITE" id="PS51186">
    <property type="entry name" value="GNAT"/>
    <property type="match status" value="1"/>
</dbReference>
<dbReference type="AlphaFoldDB" id="A0A1E7EUG6"/>
<dbReference type="Proteomes" id="UP000095751">
    <property type="component" value="Unassembled WGS sequence"/>
</dbReference>
<evidence type="ECO:0000256" key="1">
    <source>
        <dbReference type="ARBA" id="ARBA00004123"/>
    </source>
</evidence>
<dbReference type="GO" id="GO:0005634">
    <property type="term" value="C:nucleus"/>
    <property type="evidence" value="ECO:0007669"/>
    <property type="project" value="UniProtKB-SubCell"/>
</dbReference>
<keyword evidence="7 13" id="KW-0808">Transferase</keyword>
<dbReference type="KEGG" id="fcy:FRACYDRAFT_163037"/>
<dbReference type="InterPro" id="IPR016181">
    <property type="entry name" value="Acyl_CoA_acyltransferase"/>
</dbReference>
<protein>
    <recommendedName>
        <fullName evidence="5">N-alpha-acetyltransferase 40</fullName>
        <ecNumber evidence="4">2.3.1.257</ecNumber>
    </recommendedName>
</protein>
<comment type="subcellular location">
    <subcellularLocation>
        <location evidence="2">Cytoplasm</location>
    </subcellularLocation>
    <subcellularLocation>
        <location evidence="1">Nucleus</location>
    </subcellularLocation>
</comment>
<dbReference type="CDD" id="cd04301">
    <property type="entry name" value="NAT_SF"/>
    <property type="match status" value="1"/>
</dbReference>
<dbReference type="Pfam" id="PF00583">
    <property type="entry name" value="Acetyltransf_1"/>
    <property type="match status" value="1"/>
</dbReference>
<evidence type="ECO:0000256" key="9">
    <source>
        <dbReference type="ARBA" id="ARBA00023315"/>
    </source>
</evidence>
<gene>
    <name evidence="13" type="ORF">FRACYDRAFT_163037</name>
</gene>
<dbReference type="GO" id="GO:0010485">
    <property type="term" value="F:histone H4 acetyltransferase activity"/>
    <property type="evidence" value="ECO:0007669"/>
    <property type="project" value="InterPro"/>
</dbReference>
<evidence type="ECO:0000256" key="3">
    <source>
        <dbReference type="ARBA" id="ARBA00008870"/>
    </source>
</evidence>
<evidence type="ECO:0000259" key="12">
    <source>
        <dbReference type="PROSITE" id="PS51186"/>
    </source>
</evidence>
<evidence type="ECO:0000256" key="2">
    <source>
        <dbReference type="ARBA" id="ARBA00004496"/>
    </source>
</evidence>
<accession>A0A1E7EUG6</accession>
<dbReference type="SUPFAM" id="SSF55729">
    <property type="entry name" value="Acyl-CoA N-acyltransferases (Nat)"/>
    <property type="match status" value="1"/>
</dbReference>
<evidence type="ECO:0000313" key="13">
    <source>
        <dbReference type="EMBL" id="OEU09497.1"/>
    </source>
</evidence>
<keyword evidence="9" id="KW-0012">Acyltransferase</keyword>
<dbReference type="InterPro" id="IPR039949">
    <property type="entry name" value="NAA40"/>
</dbReference>
<name>A0A1E7EUG6_9STRA</name>
<keyword evidence="14" id="KW-1185">Reference proteome</keyword>
<dbReference type="GO" id="GO:0005737">
    <property type="term" value="C:cytoplasm"/>
    <property type="evidence" value="ECO:0007669"/>
    <property type="project" value="UniProtKB-SubCell"/>
</dbReference>
<evidence type="ECO:0000313" key="14">
    <source>
        <dbReference type="Proteomes" id="UP000095751"/>
    </source>
</evidence>
<dbReference type="EMBL" id="KV784375">
    <property type="protein sequence ID" value="OEU09497.1"/>
    <property type="molecule type" value="Genomic_DNA"/>
</dbReference>
<dbReference type="Gene3D" id="3.40.630.30">
    <property type="match status" value="1"/>
</dbReference>
<evidence type="ECO:0000256" key="6">
    <source>
        <dbReference type="ARBA" id="ARBA00022490"/>
    </source>
</evidence>
<evidence type="ECO:0000256" key="4">
    <source>
        <dbReference type="ARBA" id="ARBA00012950"/>
    </source>
</evidence>
<dbReference type="InterPro" id="IPR000182">
    <property type="entry name" value="GNAT_dom"/>
</dbReference>
<feature type="domain" description="N-acetyltransferase" evidence="12">
    <location>
        <begin position="1"/>
        <end position="144"/>
    </location>
</feature>
<evidence type="ECO:0000256" key="8">
    <source>
        <dbReference type="ARBA" id="ARBA00023242"/>
    </source>
</evidence>
<evidence type="ECO:0000256" key="7">
    <source>
        <dbReference type="ARBA" id="ARBA00022679"/>
    </source>
</evidence>
<organism evidence="13 14">
    <name type="scientific">Fragilariopsis cylindrus CCMP1102</name>
    <dbReference type="NCBI Taxonomy" id="635003"/>
    <lineage>
        <taxon>Eukaryota</taxon>
        <taxon>Sar</taxon>
        <taxon>Stramenopiles</taxon>
        <taxon>Ochrophyta</taxon>
        <taxon>Bacillariophyta</taxon>
        <taxon>Bacillariophyceae</taxon>
        <taxon>Bacillariophycidae</taxon>
        <taxon>Bacillariales</taxon>
        <taxon>Bacillariaceae</taxon>
        <taxon>Fragilariopsis</taxon>
    </lineage>
</organism>
<comment type="catalytic activity">
    <reaction evidence="10">
        <text>N-terminal L-seryl-[histone H2A] + acetyl-CoA = N-terminal N(alpha)-acetyl-L-seryl-[histone H2A] + CoA + H(+)</text>
        <dbReference type="Rhea" id="RHEA:50600"/>
        <dbReference type="Rhea" id="RHEA-COMP:12742"/>
        <dbReference type="Rhea" id="RHEA-COMP:12744"/>
        <dbReference type="ChEBI" id="CHEBI:15378"/>
        <dbReference type="ChEBI" id="CHEBI:57287"/>
        <dbReference type="ChEBI" id="CHEBI:57288"/>
        <dbReference type="ChEBI" id="CHEBI:64738"/>
        <dbReference type="ChEBI" id="CHEBI:83690"/>
        <dbReference type="EC" id="2.3.1.257"/>
    </reaction>
</comment>
<dbReference type="EC" id="2.3.1.257" evidence="4"/>
<evidence type="ECO:0000256" key="11">
    <source>
        <dbReference type="ARBA" id="ARBA00049524"/>
    </source>
</evidence>
<dbReference type="GO" id="GO:0043998">
    <property type="term" value="F:histone H2A acetyltransferase activity"/>
    <property type="evidence" value="ECO:0007669"/>
    <property type="project" value="InterPro"/>
</dbReference>
<proteinExistence type="inferred from homology"/>
<feature type="non-terminal residue" evidence="13">
    <location>
        <position position="1"/>
    </location>
</feature>
<keyword evidence="8" id="KW-0539">Nucleus</keyword>
<dbReference type="PANTHER" id="PTHR20531">
    <property type="entry name" value="N-ALPHA-ACETYLTRANSFERASE 40"/>
    <property type="match status" value="1"/>
</dbReference>
<dbReference type="InParanoid" id="A0A1E7EUG6"/>
<dbReference type="PANTHER" id="PTHR20531:SF1">
    <property type="entry name" value="N-ALPHA-ACETYLTRANSFERASE 40"/>
    <property type="match status" value="1"/>
</dbReference>
<dbReference type="OrthoDB" id="424551at2759"/>
<sequence>CLDLFERNMGELYRNSSWGLDMEEKLTELRHDKARFLLLLDDNEKLAGFVHFRFEYDEEESPSCAVLYIYEIQIESIYRRCGIGKRLMNITERIARNESMLKVLLTVFKSNQEAMSFYTKKMGYNIDETSPTKFGESADYEILS</sequence>
<feature type="non-terminal residue" evidence="13">
    <location>
        <position position="144"/>
    </location>
</feature>
<keyword evidence="6" id="KW-0963">Cytoplasm</keyword>
<comment type="catalytic activity">
    <reaction evidence="11">
        <text>N-terminal L-seryl-[histone H4] + acetyl-CoA = N-terminal N(alpha)-acetyl-L-seryl-[histone H4] + CoA + H(+)</text>
        <dbReference type="Rhea" id="RHEA:50596"/>
        <dbReference type="Rhea" id="RHEA-COMP:12740"/>
        <dbReference type="Rhea" id="RHEA-COMP:12743"/>
        <dbReference type="ChEBI" id="CHEBI:15378"/>
        <dbReference type="ChEBI" id="CHEBI:57287"/>
        <dbReference type="ChEBI" id="CHEBI:57288"/>
        <dbReference type="ChEBI" id="CHEBI:64738"/>
        <dbReference type="ChEBI" id="CHEBI:83690"/>
        <dbReference type="EC" id="2.3.1.257"/>
    </reaction>
</comment>
<evidence type="ECO:0000256" key="5">
    <source>
        <dbReference type="ARBA" id="ARBA00015043"/>
    </source>
</evidence>
<comment type="similarity">
    <text evidence="3">Belongs to the acetyltransferase family. NAA40 subfamily.</text>
</comment>
<evidence type="ECO:0000256" key="10">
    <source>
        <dbReference type="ARBA" id="ARBA00047821"/>
    </source>
</evidence>
<dbReference type="GO" id="GO:1990189">
    <property type="term" value="F:protein N-terminal-serine acetyltransferase activity"/>
    <property type="evidence" value="ECO:0007669"/>
    <property type="project" value="UniProtKB-EC"/>
</dbReference>